<evidence type="ECO:0000313" key="4">
    <source>
        <dbReference type="WBParaSite" id="MBELARI_LOCUS17311"/>
    </source>
</evidence>
<evidence type="ECO:0000256" key="2">
    <source>
        <dbReference type="SAM" id="Phobius"/>
    </source>
</evidence>
<feature type="region of interest" description="Disordered" evidence="1">
    <location>
        <begin position="127"/>
        <end position="146"/>
    </location>
</feature>
<keyword evidence="2" id="KW-0472">Membrane</keyword>
<organism evidence="3 4">
    <name type="scientific">Mesorhabditis belari</name>
    <dbReference type="NCBI Taxonomy" id="2138241"/>
    <lineage>
        <taxon>Eukaryota</taxon>
        <taxon>Metazoa</taxon>
        <taxon>Ecdysozoa</taxon>
        <taxon>Nematoda</taxon>
        <taxon>Chromadorea</taxon>
        <taxon>Rhabditida</taxon>
        <taxon>Rhabditina</taxon>
        <taxon>Rhabditomorpha</taxon>
        <taxon>Rhabditoidea</taxon>
        <taxon>Rhabditidae</taxon>
        <taxon>Mesorhabditinae</taxon>
        <taxon>Mesorhabditis</taxon>
    </lineage>
</organism>
<keyword evidence="2" id="KW-0812">Transmembrane</keyword>
<feature type="compositionally biased region" description="Acidic residues" evidence="1">
    <location>
        <begin position="130"/>
        <end position="146"/>
    </location>
</feature>
<keyword evidence="2" id="KW-1133">Transmembrane helix</keyword>
<sequence length="146" mass="16418">MHFVLSTTTALPSTNVSTVADRGIELALPFVLAVYSMPALLIAVVCLIVKWRPCYEFSGPLHICRWYCLCCSRETLDELTANDRHLILAIDVESLASDTASMRSKSSMKEKSQRFELVDRSLLPKPVDQIFEDEPTIDDDDESSFD</sequence>
<dbReference type="Proteomes" id="UP000887575">
    <property type="component" value="Unassembled WGS sequence"/>
</dbReference>
<dbReference type="AlphaFoldDB" id="A0AAF3ET35"/>
<evidence type="ECO:0000256" key="1">
    <source>
        <dbReference type="SAM" id="MobiDB-lite"/>
    </source>
</evidence>
<proteinExistence type="predicted"/>
<protein>
    <submittedName>
        <fullName evidence="4">Uncharacterized protein</fullName>
    </submittedName>
</protein>
<accession>A0AAF3ET35</accession>
<dbReference type="WBParaSite" id="MBELARI_LOCUS17311">
    <property type="protein sequence ID" value="MBELARI_LOCUS17311"/>
    <property type="gene ID" value="MBELARI_LOCUS17311"/>
</dbReference>
<keyword evidence="3" id="KW-1185">Reference proteome</keyword>
<feature type="transmembrane region" description="Helical" evidence="2">
    <location>
        <begin position="26"/>
        <end position="49"/>
    </location>
</feature>
<evidence type="ECO:0000313" key="3">
    <source>
        <dbReference type="Proteomes" id="UP000887575"/>
    </source>
</evidence>
<name>A0AAF3ET35_9BILA</name>
<reference evidence="4" key="1">
    <citation type="submission" date="2024-02" db="UniProtKB">
        <authorList>
            <consortium name="WormBaseParasite"/>
        </authorList>
    </citation>
    <scope>IDENTIFICATION</scope>
</reference>